<dbReference type="PRINTS" id="PR00869">
    <property type="entry name" value="DNAPOLX"/>
</dbReference>
<dbReference type="InterPro" id="IPR001357">
    <property type="entry name" value="BRCT_dom"/>
</dbReference>
<evidence type="ECO:0000256" key="11">
    <source>
        <dbReference type="RuleBase" id="RU366014"/>
    </source>
</evidence>
<keyword evidence="15" id="KW-1185">Reference proteome</keyword>
<dbReference type="PANTHER" id="PTHR11276">
    <property type="entry name" value="DNA POLYMERASE TYPE-X FAMILY MEMBER"/>
    <property type="match status" value="1"/>
</dbReference>
<dbReference type="InterPro" id="IPR022312">
    <property type="entry name" value="DNA_pol_X"/>
</dbReference>
<protein>
    <recommendedName>
        <fullName evidence="11">DNA polymerase</fullName>
        <ecNumber evidence="11">2.7.7.7</ecNumber>
    </recommendedName>
</protein>
<evidence type="ECO:0000313" key="15">
    <source>
        <dbReference type="Proteomes" id="UP000244722"/>
    </source>
</evidence>
<keyword evidence="4 11" id="KW-0548">Nucleotidyltransferase</keyword>
<comment type="function">
    <text evidence="11">DNA polymerase that functions in several pathways of DNA repair. Involved in base excision repair (BER) responsible for repair of lesions that give rise to abasic (AP) sites in DNA. Also contributes to DNA double-strand break repair by non-homologous end joining and homologous recombination. Has both template-dependent and template-independent (terminal transferase) DNA polymerase activities. Has also a 5'-deoxyribose-5-phosphate lyase (dRP lyase) activity.</text>
</comment>
<keyword evidence="7 11" id="KW-0239">DNA-directed DNA polymerase</keyword>
<dbReference type="GO" id="GO:0005634">
    <property type="term" value="C:nucleus"/>
    <property type="evidence" value="ECO:0007669"/>
    <property type="project" value="UniProtKB-SubCell"/>
</dbReference>
<name>A0A2T6ZYN6_TUBBO</name>
<keyword evidence="8 11" id="KW-0234">DNA repair</keyword>
<dbReference type="InterPro" id="IPR002054">
    <property type="entry name" value="DNA-dir_DNA_pol_X"/>
</dbReference>
<accession>A0A2T6ZYN6</accession>
<dbReference type="Gene3D" id="3.30.210.10">
    <property type="entry name" value="DNA polymerase, thumb domain"/>
    <property type="match status" value="1"/>
</dbReference>
<dbReference type="FunFam" id="1.10.150.20:FF:000010">
    <property type="entry name" value="DNA polymerase lambda"/>
    <property type="match status" value="1"/>
</dbReference>
<dbReference type="InterPro" id="IPR010996">
    <property type="entry name" value="HHH_MUS81"/>
</dbReference>
<dbReference type="Pfam" id="PF14792">
    <property type="entry name" value="DNA_pol_B_palm"/>
    <property type="match status" value="1"/>
</dbReference>
<dbReference type="Gene3D" id="1.10.150.110">
    <property type="entry name" value="DNA polymerase beta, N-terminal domain-like"/>
    <property type="match status" value="1"/>
</dbReference>
<dbReference type="FunFam" id="3.30.210.10:FF:000005">
    <property type="entry name" value="DNA polymerase IV"/>
    <property type="match status" value="1"/>
</dbReference>
<evidence type="ECO:0000256" key="4">
    <source>
        <dbReference type="ARBA" id="ARBA00022695"/>
    </source>
</evidence>
<proteinExistence type="inferred from homology"/>
<dbReference type="Pfam" id="PF10391">
    <property type="entry name" value="DNA_pol_lambd_f"/>
    <property type="match status" value="1"/>
</dbReference>
<evidence type="ECO:0000256" key="10">
    <source>
        <dbReference type="ARBA" id="ARBA00049244"/>
    </source>
</evidence>
<dbReference type="InterPro" id="IPR018944">
    <property type="entry name" value="DNA_pol_lambd_fingers_domain"/>
</dbReference>
<evidence type="ECO:0000313" key="14">
    <source>
        <dbReference type="EMBL" id="PUU80607.1"/>
    </source>
</evidence>
<dbReference type="InterPro" id="IPR027421">
    <property type="entry name" value="DNA_pol_lamdba_lyase_dom_sf"/>
</dbReference>
<dbReference type="SMART" id="SM00483">
    <property type="entry name" value="POLXc"/>
    <property type="match status" value="1"/>
</dbReference>
<gene>
    <name evidence="14" type="ORF">B9Z19DRAFT_974340</name>
</gene>
<dbReference type="AlphaFoldDB" id="A0A2T6ZYN6"/>
<evidence type="ECO:0000256" key="2">
    <source>
        <dbReference type="ARBA" id="ARBA00008323"/>
    </source>
</evidence>
<dbReference type="PRINTS" id="PR00870">
    <property type="entry name" value="DNAPOLXBETA"/>
</dbReference>
<dbReference type="SUPFAM" id="SSF81585">
    <property type="entry name" value="PsbU/PolX domain-like"/>
    <property type="match status" value="1"/>
</dbReference>
<dbReference type="GO" id="GO:0006303">
    <property type="term" value="P:double-strand break repair via nonhomologous end joining"/>
    <property type="evidence" value="ECO:0007669"/>
    <property type="project" value="TreeGrafter"/>
</dbReference>
<evidence type="ECO:0000256" key="9">
    <source>
        <dbReference type="ARBA" id="ARBA00023242"/>
    </source>
</evidence>
<dbReference type="Pfam" id="PF14716">
    <property type="entry name" value="HHH_8"/>
    <property type="match status" value="1"/>
</dbReference>
<dbReference type="Gene3D" id="3.30.460.10">
    <property type="entry name" value="Beta Polymerase, domain 2"/>
    <property type="match status" value="1"/>
</dbReference>
<evidence type="ECO:0000256" key="7">
    <source>
        <dbReference type="ARBA" id="ARBA00022932"/>
    </source>
</evidence>
<evidence type="ECO:0000256" key="5">
    <source>
        <dbReference type="ARBA" id="ARBA00022723"/>
    </source>
</evidence>
<reference evidence="14 15" key="1">
    <citation type="submission" date="2017-04" db="EMBL/GenBank/DDBJ databases">
        <title>Draft genome sequence of Tuber borchii Vittad., a whitish edible truffle.</title>
        <authorList>
            <consortium name="DOE Joint Genome Institute"/>
            <person name="Murat C."/>
            <person name="Kuo A."/>
            <person name="Barry K.W."/>
            <person name="Clum A."/>
            <person name="Dockter R.B."/>
            <person name="Fauchery L."/>
            <person name="Iotti M."/>
            <person name="Kohler A."/>
            <person name="Labutti K."/>
            <person name="Lindquist E.A."/>
            <person name="Lipzen A."/>
            <person name="Ohm R.A."/>
            <person name="Wang M."/>
            <person name="Grigoriev I.V."/>
            <person name="Zambonelli A."/>
            <person name="Martin F.M."/>
        </authorList>
    </citation>
    <scope>NUCLEOTIDE SEQUENCE [LARGE SCALE GENOMIC DNA]</scope>
    <source>
        <strain evidence="14 15">Tbo3840</strain>
    </source>
</reference>
<dbReference type="InterPro" id="IPR029398">
    <property type="entry name" value="PolB_thumb"/>
</dbReference>
<feature type="compositionally biased region" description="Basic and acidic residues" evidence="12">
    <location>
        <begin position="126"/>
        <end position="140"/>
    </location>
</feature>
<dbReference type="InterPro" id="IPR043519">
    <property type="entry name" value="NT_sf"/>
</dbReference>
<dbReference type="Proteomes" id="UP000244722">
    <property type="component" value="Unassembled WGS sequence"/>
</dbReference>
<dbReference type="STRING" id="42251.A0A2T6ZYN6"/>
<keyword evidence="3 11" id="KW-0808">Transferase</keyword>
<keyword evidence="9 11" id="KW-0539">Nucleus</keyword>
<dbReference type="Gene3D" id="1.10.150.20">
    <property type="entry name" value="5' to 3' exonuclease, C-terminal subdomain"/>
    <property type="match status" value="1"/>
</dbReference>
<evidence type="ECO:0000256" key="6">
    <source>
        <dbReference type="ARBA" id="ARBA00022763"/>
    </source>
</evidence>
<dbReference type="Pfam" id="PF14791">
    <property type="entry name" value="DNA_pol_B_thumb"/>
    <property type="match status" value="1"/>
</dbReference>
<feature type="domain" description="BRCT" evidence="13">
    <location>
        <begin position="81"/>
        <end position="107"/>
    </location>
</feature>
<evidence type="ECO:0000256" key="3">
    <source>
        <dbReference type="ARBA" id="ARBA00022679"/>
    </source>
</evidence>
<feature type="region of interest" description="Disordered" evidence="12">
    <location>
        <begin position="116"/>
        <end position="140"/>
    </location>
</feature>
<dbReference type="PROSITE" id="PS50172">
    <property type="entry name" value="BRCT"/>
    <property type="match status" value="1"/>
</dbReference>
<keyword evidence="6 11" id="KW-0227">DNA damage</keyword>
<organism evidence="14 15">
    <name type="scientific">Tuber borchii</name>
    <name type="common">White truffle</name>
    <dbReference type="NCBI Taxonomy" id="42251"/>
    <lineage>
        <taxon>Eukaryota</taxon>
        <taxon>Fungi</taxon>
        <taxon>Dikarya</taxon>
        <taxon>Ascomycota</taxon>
        <taxon>Pezizomycotina</taxon>
        <taxon>Pezizomycetes</taxon>
        <taxon>Pezizales</taxon>
        <taxon>Tuberaceae</taxon>
        <taxon>Tuber</taxon>
    </lineage>
</organism>
<comment type="similarity">
    <text evidence="2 11">Belongs to the DNA polymerase type-X family.</text>
</comment>
<evidence type="ECO:0000259" key="13">
    <source>
        <dbReference type="PROSITE" id="PS50172"/>
    </source>
</evidence>
<dbReference type="GO" id="GO:0003887">
    <property type="term" value="F:DNA-directed DNA polymerase activity"/>
    <property type="evidence" value="ECO:0007669"/>
    <property type="project" value="UniProtKB-UniRule"/>
</dbReference>
<dbReference type="InterPro" id="IPR002008">
    <property type="entry name" value="DNA_pol_X_beta-like"/>
</dbReference>
<dbReference type="EC" id="2.7.7.7" evidence="11"/>
<comment type="catalytic activity">
    <reaction evidence="10 11">
        <text>DNA(n) + a 2'-deoxyribonucleoside 5'-triphosphate = DNA(n+1) + diphosphate</text>
        <dbReference type="Rhea" id="RHEA:22508"/>
        <dbReference type="Rhea" id="RHEA-COMP:17339"/>
        <dbReference type="Rhea" id="RHEA-COMP:17340"/>
        <dbReference type="ChEBI" id="CHEBI:33019"/>
        <dbReference type="ChEBI" id="CHEBI:61560"/>
        <dbReference type="ChEBI" id="CHEBI:173112"/>
        <dbReference type="EC" id="2.7.7.7"/>
    </reaction>
</comment>
<dbReference type="GO" id="GO:0003677">
    <property type="term" value="F:DNA binding"/>
    <property type="evidence" value="ECO:0007669"/>
    <property type="project" value="UniProtKB-UniRule"/>
</dbReference>
<dbReference type="InterPro" id="IPR037160">
    <property type="entry name" value="DNA_Pol_thumb_sf"/>
</dbReference>
<evidence type="ECO:0000256" key="1">
    <source>
        <dbReference type="ARBA" id="ARBA00004123"/>
    </source>
</evidence>
<comment type="subcellular location">
    <subcellularLocation>
        <location evidence="1 11">Nucleus</location>
    </subcellularLocation>
</comment>
<evidence type="ECO:0000256" key="8">
    <source>
        <dbReference type="ARBA" id="ARBA00023204"/>
    </source>
</evidence>
<dbReference type="PANTHER" id="PTHR11276:SF29">
    <property type="entry name" value="DNA POLYMERASE TYPE-X FAMILY PROTEIN POL4"/>
    <property type="match status" value="1"/>
</dbReference>
<dbReference type="FunFam" id="1.10.150.110:FF:000005">
    <property type="entry name" value="DNA polymerase POL4"/>
    <property type="match status" value="1"/>
</dbReference>
<comment type="caution">
    <text evidence="14">The sequence shown here is derived from an EMBL/GenBank/DDBJ whole genome shotgun (WGS) entry which is preliminary data.</text>
</comment>
<evidence type="ECO:0000256" key="12">
    <source>
        <dbReference type="SAM" id="MobiDB-lite"/>
    </source>
</evidence>
<dbReference type="SUPFAM" id="SSF47802">
    <property type="entry name" value="DNA polymerase beta, N-terminal domain-like"/>
    <property type="match status" value="1"/>
</dbReference>
<dbReference type="GO" id="GO:0046872">
    <property type="term" value="F:metal ion binding"/>
    <property type="evidence" value="ECO:0007669"/>
    <property type="project" value="UniProtKB-UniRule"/>
</dbReference>
<keyword evidence="5" id="KW-0479">Metal-binding</keyword>
<dbReference type="CDD" id="cd00141">
    <property type="entry name" value="NT_POLXc"/>
    <property type="match status" value="1"/>
</dbReference>
<dbReference type="EMBL" id="NESQ01000061">
    <property type="protein sequence ID" value="PUU80607.1"/>
    <property type="molecule type" value="Genomic_DNA"/>
</dbReference>
<dbReference type="SUPFAM" id="SSF81301">
    <property type="entry name" value="Nucleotidyltransferase"/>
    <property type="match status" value="1"/>
</dbReference>
<dbReference type="OrthoDB" id="205514at2759"/>
<dbReference type="InterPro" id="IPR028207">
    <property type="entry name" value="DNA_pol_B_palm_palm"/>
</dbReference>
<sequence>MSSAPLNLSHLPPTFLLPTRLVQPKANEISSQLRSCKCPLTSNPADASLFVGDINMPKRCEFELRGRGLSVSSKMSPDTKKVKVVKLKWFTESYENSKLLPIDEYIVFTGYVQPSKRPSLVSSPEQNEKQKSALEKDAADRQLRKEILERARGDQARYREEKGRDTRDDIRKLQDMELLYATRRQRKGIDELMTISKPGSKNTTRQSTPEYEKMREKIVSRGRPRLLKEMPDWAQQHNKYSCCRPTPLISPNAEFISLLNTIKLSRVLTSDGVGIRAYSTTIATIQAYPYPLISPSEVSLLPGCDGKSSALFQEYITSPDHSLAAVRELEKSPSFNTLKLFSSIWGVGPAGAREFFYDKGWKTLEDIVEHGWGQLTRAQQIGVKYFDEFQSPISRNEAREIAAVVGKAASKLRAGMDYTIVGGYRRGKMEIHDVDILLSHTTHSMTTGGVVKELVSELEVSGHITHTLHLGRELNNTTTVNAHRYGFDSLEKALVVFLAPTSGLHRRVDIILAPPVSVGSALLGWTGGTTFERDLRLWCDREHGWKFTSEGVFERVTGRRVTGIDGTWRVGEKMVEAERRVVEGVGLRWLEPCERCTG</sequence>